<evidence type="ECO:0000256" key="4">
    <source>
        <dbReference type="ARBA" id="ARBA00012448"/>
    </source>
</evidence>
<comment type="subcellular location">
    <subcellularLocation>
        <location evidence="1">Membrane</location>
    </subcellularLocation>
</comment>
<comment type="pathway">
    <text evidence="2">Cell wall biogenesis; peptidoglycan biosynthesis.</text>
</comment>
<sequence>MRKKRRIQWTGAIIFILLLGLLIRLAEIQLFFTESFSKLDINLIQESVRQRTEEVVISDGRGEFLDRNGQALLTKEQPAVILFPFLQYDLPHLKQTASILEMEENELKKQLTETKKPLILKEDMTKKKLKDINDMKYSGVYGVYMKEKDKKRLALHTLGFTSENPELLRKRYPDKKELSIRTEIGTFGLESTFDEFLLPEQDTKLLYHVDGRGNPLFGMDVKYTAEAHSFYPLQVQTTMDEDMQAEMEKVLKEQGVEKGGAVLLDIQNSGVLAMASTPNVTSKNRHEARNYMLTAIAPGSVFKTAVLAAAIEKNLDQPQTMYDCRKNLYGEPEGKQEVLNLSESFAQSCNYTFATLAGQLIQTDDQIIEKTASKLGLIDRAGWEGDVYHKQQFKQFDREETGSVWGDKRDKHVKKAIAQTAIGQKNVKTTPLQIANMMATIARGGERKEVRIVDKVLYQNGTTMLSFQNKRSEGDSIDRYTAQKLQKYLRQVVTSEKGTGRRFQDLPFDVAGKSGTAQTGSKDKKGNPLYHKWFAGYFPVEKPKYALVVVHLDETSGRAKTNDAFYDIVKKVNQIEKKQT</sequence>
<evidence type="ECO:0000256" key="1">
    <source>
        <dbReference type="ARBA" id="ARBA00004370"/>
    </source>
</evidence>
<reference evidence="9 10" key="1">
    <citation type="submission" date="2012-09" db="EMBL/GenBank/DDBJ databases">
        <title>Genome Sequence of Bacillus sp. DW5-4.</title>
        <authorList>
            <person name="Lai Q."/>
            <person name="Liu Y."/>
            <person name="Shao Z."/>
        </authorList>
    </citation>
    <scope>NUCLEOTIDE SEQUENCE [LARGE SCALE GENOMIC DNA]</scope>
    <source>
        <strain evidence="9 10">DW5-4</strain>
    </source>
</reference>
<dbReference type="PANTHER" id="PTHR30627:SF24">
    <property type="entry name" value="PENICILLIN-BINDING PROTEIN 4B"/>
    <property type="match status" value="1"/>
</dbReference>
<dbReference type="InterPro" id="IPR050515">
    <property type="entry name" value="Beta-lactam/transpept"/>
</dbReference>
<protein>
    <recommendedName>
        <fullName evidence="4">serine-type D-Ala-D-Ala carboxypeptidase</fullName>
        <ecNumber evidence="4">3.4.16.4</ecNumber>
    </recommendedName>
</protein>
<dbReference type="GO" id="GO:0009252">
    <property type="term" value="P:peptidoglycan biosynthetic process"/>
    <property type="evidence" value="ECO:0007669"/>
    <property type="project" value="UniProtKB-UniPathway"/>
</dbReference>
<dbReference type="SUPFAM" id="SSF56601">
    <property type="entry name" value="beta-lactamase/transpeptidase-like"/>
    <property type="match status" value="1"/>
</dbReference>
<accession>A0A081LBF3</accession>
<evidence type="ECO:0000256" key="3">
    <source>
        <dbReference type="ARBA" id="ARBA00007171"/>
    </source>
</evidence>
<dbReference type="InterPro" id="IPR036138">
    <property type="entry name" value="PBP_dimer_sf"/>
</dbReference>
<dbReference type="AlphaFoldDB" id="A0A081LBF3"/>
<dbReference type="GO" id="GO:0009002">
    <property type="term" value="F:serine-type D-Ala-D-Ala carboxypeptidase activity"/>
    <property type="evidence" value="ECO:0007669"/>
    <property type="project" value="UniProtKB-EC"/>
</dbReference>
<dbReference type="Gene3D" id="3.40.710.10">
    <property type="entry name" value="DD-peptidase/beta-lactamase superfamily"/>
    <property type="match status" value="1"/>
</dbReference>
<evidence type="ECO:0000259" key="8">
    <source>
        <dbReference type="Pfam" id="PF03717"/>
    </source>
</evidence>
<dbReference type="Pfam" id="PF03717">
    <property type="entry name" value="PBP_dimer"/>
    <property type="match status" value="1"/>
</dbReference>
<keyword evidence="5" id="KW-0472">Membrane</keyword>
<dbReference type="GO" id="GO:0071972">
    <property type="term" value="F:peptidoglycan L,D-transpeptidase activity"/>
    <property type="evidence" value="ECO:0007669"/>
    <property type="project" value="TreeGrafter"/>
</dbReference>
<dbReference type="UniPathway" id="UPA00219"/>
<dbReference type="OrthoDB" id="2985542at2"/>
<name>A0A081LBF3_9BACI</name>
<dbReference type="GO" id="GO:0008658">
    <property type="term" value="F:penicillin binding"/>
    <property type="evidence" value="ECO:0007669"/>
    <property type="project" value="InterPro"/>
</dbReference>
<dbReference type="EC" id="3.4.16.4" evidence="4"/>
<evidence type="ECO:0000313" key="9">
    <source>
        <dbReference type="EMBL" id="KEP26579.1"/>
    </source>
</evidence>
<dbReference type="Proteomes" id="UP000028091">
    <property type="component" value="Unassembled WGS sequence"/>
</dbReference>
<dbReference type="eggNOG" id="COG0768">
    <property type="taxonomic scope" value="Bacteria"/>
</dbReference>
<dbReference type="InterPro" id="IPR005311">
    <property type="entry name" value="PBP_dimer"/>
</dbReference>
<dbReference type="SUPFAM" id="SSF56519">
    <property type="entry name" value="Penicillin binding protein dimerisation domain"/>
    <property type="match status" value="1"/>
</dbReference>
<evidence type="ECO:0000259" key="7">
    <source>
        <dbReference type="Pfam" id="PF00905"/>
    </source>
</evidence>
<proteinExistence type="inferred from homology"/>
<evidence type="ECO:0000313" key="10">
    <source>
        <dbReference type="Proteomes" id="UP000028091"/>
    </source>
</evidence>
<comment type="catalytic activity">
    <reaction evidence="6">
        <text>Preferential cleavage: (Ac)2-L-Lys-D-Ala-|-D-Ala. Also transpeptidation of peptidyl-alanyl moieties that are N-acyl substituents of D-alanine.</text>
        <dbReference type="EC" id="3.4.16.4"/>
    </reaction>
</comment>
<evidence type="ECO:0000256" key="2">
    <source>
        <dbReference type="ARBA" id="ARBA00004752"/>
    </source>
</evidence>
<dbReference type="GO" id="GO:0005886">
    <property type="term" value="C:plasma membrane"/>
    <property type="evidence" value="ECO:0007669"/>
    <property type="project" value="TreeGrafter"/>
</dbReference>
<dbReference type="Gene3D" id="3.90.1310.10">
    <property type="entry name" value="Penicillin-binding protein 2a (Domain 2)"/>
    <property type="match status" value="1"/>
</dbReference>
<organism evidence="9 10">
    <name type="scientific">Bacillus zhangzhouensis</name>
    <dbReference type="NCBI Taxonomy" id="1178540"/>
    <lineage>
        <taxon>Bacteria</taxon>
        <taxon>Bacillati</taxon>
        <taxon>Bacillota</taxon>
        <taxon>Bacilli</taxon>
        <taxon>Bacillales</taxon>
        <taxon>Bacillaceae</taxon>
        <taxon>Bacillus</taxon>
    </lineage>
</organism>
<dbReference type="InterPro" id="IPR001460">
    <property type="entry name" value="PCN-bd_Tpept"/>
</dbReference>
<dbReference type="RefSeq" id="WP_034321409.1">
    <property type="nucleotide sequence ID" value="NZ_JOTP01000009.1"/>
</dbReference>
<dbReference type="PANTHER" id="PTHR30627">
    <property type="entry name" value="PEPTIDOGLYCAN D,D-TRANSPEPTIDASE"/>
    <property type="match status" value="1"/>
</dbReference>
<evidence type="ECO:0000256" key="6">
    <source>
        <dbReference type="ARBA" id="ARBA00034000"/>
    </source>
</evidence>
<feature type="domain" description="Penicillin-binding protein dimerisation" evidence="8">
    <location>
        <begin position="60"/>
        <end position="215"/>
    </location>
</feature>
<dbReference type="InterPro" id="IPR012338">
    <property type="entry name" value="Beta-lactam/transpept-like"/>
</dbReference>
<evidence type="ECO:0000256" key="5">
    <source>
        <dbReference type="ARBA" id="ARBA00023136"/>
    </source>
</evidence>
<dbReference type="Pfam" id="PF00905">
    <property type="entry name" value="Transpeptidase"/>
    <property type="match status" value="1"/>
</dbReference>
<dbReference type="EMBL" id="JOTP01000009">
    <property type="protein sequence ID" value="KEP26579.1"/>
    <property type="molecule type" value="Genomic_DNA"/>
</dbReference>
<comment type="similarity">
    <text evidence="3">Belongs to the transpeptidase family.</text>
</comment>
<feature type="domain" description="Penicillin-binding protein transpeptidase" evidence="7">
    <location>
        <begin position="259"/>
        <end position="569"/>
    </location>
</feature>
<gene>
    <name evidence="9" type="ORF">BA70_19970</name>
</gene>
<comment type="caution">
    <text evidence="9">The sequence shown here is derived from an EMBL/GenBank/DDBJ whole genome shotgun (WGS) entry which is preliminary data.</text>
</comment>
<keyword evidence="10" id="KW-1185">Reference proteome</keyword>
<dbReference type="GO" id="GO:0071555">
    <property type="term" value="P:cell wall organization"/>
    <property type="evidence" value="ECO:0007669"/>
    <property type="project" value="TreeGrafter"/>
</dbReference>